<proteinExistence type="predicted"/>
<dbReference type="Proteomes" id="UP000753908">
    <property type="component" value="Unassembled WGS sequence"/>
</dbReference>
<name>A0A951PP95_9CYAN</name>
<reference evidence="1" key="2">
    <citation type="journal article" date="2022" name="Microbiol. Resour. Announc.">
        <title>Metagenome Sequencing to Explore Phylogenomics of Terrestrial Cyanobacteria.</title>
        <authorList>
            <person name="Ward R.D."/>
            <person name="Stajich J.E."/>
            <person name="Johansen J.R."/>
            <person name="Huntemann M."/>
            <person name="Clum A."/>
            <person name="Foster B."/>
            <person name="Foster B."/>
            <person name="Roux S."/>
            <person name="Palaniappan K."/>
            <person name="Varghese N."/>
            <person name="Mukherjee S."/>
            <person name="Reddy T.B.K."/>
            <person name="Daum C."/>
            <person name="Copeland A."/>
            <person name="Chen I.A."/>
            <person name="Ivanova N.N."/>
            <person name="Kyrpides N.C."/>
            <person name="Shapiro N."/>
            <person name="Eloe-Fadrosh E.A."/>
            <person name="Pietrasiak N."/>
        </authorList>
    </citation>
    <scope>NUCLEOTIDE SEQUENCE</scope>
    <source>
        <strain evidence="1">CPER-KK1</strain>
    </source>
</reference>
<dbReference type="InterPro" id="IPR014964">
    <property type="entry name" value="DUF1830"/>
</dbReference>
<comment type="caution">
    <text evidence="1">The sequence shown here is derived from an EMBL/GenBank/DDBJ whole genome shotgun (WGS) entry which is preliminary data.</text>
</comment>
<accession>A0A951PP95</accession>
<organism evidence="1 2">
    <name type="scientific">Symplocastrum torsivum CPER-KK1</name>
    <dbReference type="NCBI Taxonomy" id="450513"/>
    <lineage>
        <taxon>Bacteria</taxon>
        <taxon>Bacillati</taxon>
        <taxon>Cyanobacteriota</taxon>
        <taxon>Cyanophyceae</taxon>
        <taxon>Oscillatoriophycideae</taxon>
        <taxon>Oscillatoriales</taxon>
        <taxon>Microcoleaceae</taxon>
        <taxon>Symplocastrum</taxon>
    </lineage>
</organism>
<reference evidence="1" key="1">
    <citation type="submission" date="2021-05" db="EMBL/GenBank/DDBJ databases">
        <authorList>
            <person name="Pietrasiak N."/>
            <person name="Ward R."/>
            <person name="Stajich J.E."/>
            <person name="Kurbessoian T."/>
        </authorList>
    </citation>
    <scope>NUCLEOTIDE SEQUENCE</scope>
    <source>
        <strain evidence="1">CPER-KK1</strain>
    </source>
</reference>
<evidence type="ECO:0000313" key="1">
    <source>
        <dbReference type="EMBL" id="MBW4546889.1"/>
    </source>
</evidence>
<dbReference type="EMBL" id="JAHHIF010000031">
    <property type="protein sequence ID" value="MBW4546889.1"/>
    <property type="molecule type" value="Genomic_DNA"/>
</dbReference>
<dbReference type="Pfam" id="PF08865">
    <property type="entry name" value="DUF1830"/>
    <property type="match status" value="1"/>
</dbReference>
<evidence type="ECO:0000313" key="2">
    <source>
        <dbReference type="Proteomes" id="UP000753908"/>
    </source>
</evidence>
<gene>
    <name evidence="1" type="ORF">KME25_20960</name>
</gene>
<dbReference type="AlphaFoldDB" id="A0A951PP95"/>
<sequence length="105" mass="12044">MNKTISSVRSQRSNLILCCYFNATSNVQVATSKKLPDWSFEQVVFPGQRLLFEAPSDAYLEIHSSHIVDVDSVQQLLSIRCDRLRVDDGREQEEPILYKVKVARD</sequence>
<protein>
    <submittedName>
        <fullName evidence="1">DUF1830 domain-containing protein</fullName>
    </submittedName>
</protein>